<organism evidence="3 4">
    <name type="scientific">Azoarcus taiwanensis</name>
    <dbReference type="NCBI Taxonomy" id="666964"/>
    <lineage>
        <taxon>Bacteria</taxon>
        <taxon>Pseudomonadati</taxon>
        <taxon>Pseudomonadota</taxon>
        <taxon>Betaproteobacteria</taxon>
        <taxon>Rhodocyclales</taxon>
        <taxon>Zoogloeaceae</taxon>
        <taxon>Azoarcus</taxon>
    </lineage>
</organism>
<dbReference type="PANTHER" id="PTHR45947">
    <property type="entry name" value="SULFOQUINOVOSYL TRANSFERASE SQD2"/>
    <property type="match status" value="1"/>
</dbReference>
<feature type="region of interest" description="Disordered" evidence="1">
    <location>
        <begin position="390"/>
        <end position="415"/>
    </location>
</feature>
<dbReference type="InterPro" id="IPR050194">
    <property type="entry name" value="Glycosyltransferase_grp1"/>
</dbReference>
<evidence type="ECO:0000313" key="3">
    <source>
        <dbReference type="EMBL" id="NMG03539.1"/>
    </source>
</evidence>
<dbReference type="Proteomes" id="UP000599523">
    <property type="component" value="Unassembled WGS sequence"/>
</dbReference>
<evidence type="ECO:0000259" key="2">
    <source>
        <dbReference type="Pfam" id="PF13439"/>
    </source>
</evidence>
<dbReference type="Gene3D" id="3.40.50.2000">
    <property type="entry name" value="Glycogen Phosphorylase B"/>
    <property type="match status" value="2"/>
</dbReference>
<dbReference type="Pfam" id="PF13692">
    <property type="entry name" value="Glyco_trans_1_4"/>
    <property type="match status" value="1"/>
</dbReference>
<dbReference type="EMBL" id="WTVM01000061">
    <property type="protein sequence ID" value="NMG03539.1"/>
    <property type="molecule type" value="Genomic_DNA"/>
</dbReference>
<name>A0A972FB87_9RHOO</name>
<dbReference type="RefSeq" id="WP_168988256.1">
    <property type="nucleotide sequence ID" value="NZ_CAWPHM010000288.1"/>
</dbReference>
<gene>
    <name evidence="3" type="ORF">GPA21_11220</name>
</gene>
<dbReference type="PANTHER" id="PTHR45947:SF3">
    <property type="entry name" value="SULFOQUINOVOSYL TRANSFERASE SQD2"/>
    <property type="match status" value="1"/>
</dbReference>
<reference evidence="3" key="1">
    <citation type="submission" date="2019-12" db="EMBL/GenBank/DDBJ databases">
        <title>Comparative genomics gives insights into the taxonomy of the Azoarcus-Aromatoleum group and reveals separate origins of nif in the plant-associated Azoarcus and non-plant-associated Aromatoleum sub-groups.</title>
        <authorList>
            <person name="Lafos M."/>
            <person name="Maluk M."/>
            <person name="Batista M."/>
            <person name="Junghare M."/>
            <person name="Carmona M."/>
            <person name="Faoro H."/>
            <person name="Cruz L.M."/>
            <person name="Battistoni F."/>
            <person name="De Souza E."/>
            <person name="Pedrosa F."/>
            <person name="Chen W.-M."/>
            <person name="Poole P.S."/>
            <person name="Dixon R.A."/>
            <person name="James E.K."/>
        </authorList>
    </citation>
    <scope>NUCLEOTIDE SEQUENCE</scope>
    <source>
        <strain evidence="3">NSC3</strain>
    </source>
</reference>
<evidence type="ECO:0000256" key="1">
    <source>
        <dbReference type="SAM" id="MobiDB-lite"/>
    </source>
</evidence>
<dbReference type="SUPFAM" id="SSF53756">
    <property type="entry name" value="UDP-Glycosyltransferase/glycogen phosphorylase"/>
    <property type="match status" value="1"/>
</dbReference>
<dbReference type="AlphaFoldDB" id="A0A972FB87"/>
<dbReference type="CDD" id="cd03814">
    <property type="entry name" value="GT4-like"/>
    <property type="match status" value="1"/>
</dbReference>
<dbReference type="Pfam" id="PF13439">
    <property type="entry name" value="Glyco_transf_4"/>
    <property type="match status" value="1"/>
</dbReference>
<keyword evidence="4" id="KW-1185">Reference proteome</keyword>
<protein>
    <submittedName>
        <fullName evidence="3">Glycosyltransferase</fullName>
    </submittedName>
</protein>
<accession>A0A972FB87</accession>
<dbReference type="GO" id="GO:0016757">
    <property type="term" value="F:glycosyltransferase activity"/>
    <property type="evidence" value="ECO:0007669"/>
    <property type="project" value="TreeGrafter"/>
</dbReference>
<proteinExistence type="predicted"/>
<feature type="domain" description="Glycosyltransferase subfamily 4-like N-terminal" evidence="2">
    <location>
        <begin position="30"/>
        <end position="198"/>
    </location>
</feature>
<sequence length="415" mass="45445">MDKPALTYKSHSGERLLTVAVVTETYPPEVNGVARSIARMVEGLVARGHRVRLLRPMQSRKDTAAGEAGFSETLMASLPIPGYPGLRMGLPSALRLFADWKRERPDLVHVVTEGPLGLAAVLVARRLGIPLSSDFHTNFDYYSRHYGMAWFKGAVAGYLRWFHNLAAETYVPTREMQAALANRGFRGVEVVSRGVDCSLFAPSRRNETLRAQWGVKPDEVVACCVGRVAPEKNLELLLRTYRALRESVPNAHLVIVGDGPSRSRLQSAYPEVIFAGMQQGLALAEHYASADMFLFPSLSETFGNVTLEAMASGLPVVAYDYAAATEAIVDGESGVRVEPGDAESFVAAAVHLAGRPDLRSQIGLAARDCAERFDWEEVNDVFEQRLSEVARSSRGGELRPGRASKGSITMRERAR</sequence>
<evidence type="ECO:0000313" key="4">
    <source>
        <dbReference type="Proteomes" id="UP000599523"/>
    </source>
</evidence>
<comment type="caution">
    <text evidence="3">The sequence shown here is derived from an EMBL/GenBank/DDBJ whole genome shotgun (WGS) entry which is preliminary data.</text>
</comment>
<dbReference type="InterPro" id="IPR028098">
    <property type="entry name" value="Glyco_trans_4-like_N"/>
</dbReference>